<proteinExistence type="predicted"/>
<dbReference type="OrthoDB" id="4467287at2"/>
<reference evidence="1 2" key="1">
    <citation type="submission" date="2018-11" db="EMBL/GenBank/DDBJ databases">
        <title>Rhodococcus spongicola sp. nov. and Rhodococcus xishaensis sp. nov. from marine sponges.</title>
        <authorList>
            <person name="Li L."/>
            <person name="Lin H.W."/>
        </authorList>
    </citation>
    <scope>NUCLEOTIDE SEQUENCE [LARGE SCALE GENOMIC DNA]</scope>
    <source>
        <strain evidence="1 2">LHW51113</strain>
    </source>
</reference>
<gene>
    <name evidence="1" type="ORF">EGT50_08755</name>
</gene>
<dbReference type="Proteomes" id="UP000283479">
    <property type="component" value="Unassembled WGS sequence"/>
</dbReference>
<evidence type="ECO:0000313" key="1">
    <source>
        <dbReference type="EMBL" id="RVW02821.1"/>
    </source>
</evidence>
<accession>A0A3S3AKH9</accession>
<name>A0A3S3AKH9_9NOCA</name>
<protein>
    <submittedName>
        <fullName evidence="1">Maltose regulon activator MalT</fullName>
    </submittedName>
</protein>
<comment type="caution">
    <text evidence="1">The sequence shown here is derived from an EMBL/GenBank/DDBJ whole genome shotgun (WGS) entry which is preliminary data.</text>
</comment>
<evidence type="ECO:0000313" key="2">
    <source>
        <dbReference type="Proteomes" id="UP000283479"/>
    </source>
</evidence>
<organism evidence="1 2">
    <name type="scientific">Rhodococcus xishaensis</name>
    <dbReference type="NCBI Taxonomy" id="2487364"/>
    <lineage>
        <taxon>Bacteria</taxon>
        <taxon>Bacillati</taxon>
        <taxon>Actinomycetota</taxon>
        <taxon>Actinomycetes</taxon>
        <taxon>Mycobacteriales</taxon>
        <taxon>Nocardiaceae</taxon>
        <taxon>Rhodococcus</taxon>
    </lineage>
</organism>
<sequence length="79" mass="8867">MSKEKWWVLGSDSGWSLEERPNGDHVVISQSTAEEHVLAGYQWMHVKHDDEETGTPAHALKVLGEGPPPFGKWTEFHGT</sequence>
<dbReference type="EMBL" id="RKLO01000003">
    <property type="protein sequence ID" value="RVW02821.1"/>
    <property type="molecule type" value="Genomic_DNA"/>
</dbReference>
<dbReference type="AlphaFoldDB" id="A0A3S3AKH9"/>
<dbReference type="RefSeq" id="WP_127953022.1">
    <property type="nucleotide sequence ID" value="NZ_RKLO01000003.1"/>
</dbReference>
<keyword evidence="2" id="KW-1185">Reference proteome</keyword>